<dbReference type="EMBL" id="CP006644">
    <property type="protein sequence ID" value="AHE56685.1"/>
    <property type="molecule type" value="Genomic_DNA"/>
</dbReference>
<dbReference type="Pfam" id="PF20099">
    <property type="entry name" value="DUF6489"/>
    <property type="match status" value="1"/>
</dbReference>
<dbReference type="HOGENOM" id="CLU_132026_1_0_5"/>
<dbReference type="OrthoDB" id="5740990at2"/>
<organism evidence="1 2">
    <name type="scientific">Sphingomonas sanxanigenens DSM 19645 = NX02</name>
    <dbReference type="NCBI Taxonomy" id="1123269"/>
    <lineage>
        <taxon>Bacteria</taxon>
        <taxon>Pseudomonadati</taxon>
        <taxon>Pseudomonadota</taxon>
        <taxon>Alphaproteobacteria</taxon>
        <taxon>Sphingomonadales</taxon>
        <taxon>Sphingomonadaceae</taxon>
        <taxon>Sphingomonas</taxon>
    </lineage>
</organism>
<dbReference type="eggNOG" id="COG3266">
    <property type="taxonomic scope" value="Bacteria"/>
</dbReference>
<reference evidence="1 2" key="1">
    <citation type="submission" date="2013-07" db="EMBL/GenBank/DDBJ databases">
        <title>Completed genome of Sphingomonas sanxanigenens NX02.</title>
        <authorList>
            <person name="Ma T."/>
            <person name="Huang H."/>
            <person name="Wu M."/>
            <person name="Li X."/>
            <person name="Li G."/>
        </authorList>
    </citation>
    <scope>NUCLEOTIDE SEQUENCE [LARGE SCALE GENOMIC DNA]</scope>
    <source>
        <strain evidence="1 2">NX02</strain>
    </source>
</reference>
<keyword evidence="2" id="KW-1185">Reference proteome</keyword>
<evidence type="ECO:0000313" key="1">
    <source>
        <dbReference type="EMBL" id="AHE56685.1"/>
    </source>
</evidence>
<accession>W0ALV7</accession>
<evidence type="ECO:0000313" key="2">
    <source>
        <dbReference type="Proteomes" id="UP000018851"/>
    </source>
</evidence>
<name>W0ALV7_9SPHN</name>
<dbReference type="Proteomes" id="UP000018851">
    <property type="component" value="Chromosome"/>
</dbReference>
<dbReference type="PATRIC" id="fig|1123269.5.peg.4980"/>
<protein>
    <submittedName>
        <fullName evidence="1">Uncharacterized protein</fullName>
    </submittedName>
</protein>
<dbReference type="STRING" id="1123269.NX02_25395"/>
<dbReference type="KEGG" id="ssan:NX02_25395"/>
<proteinExistence type="predicted"/>
<dbReference type="AlphaFoldDB" id="W0ALV7"/>
<dbReference type="InterPro" id="IPR045502">
    <property type="entry name" value="DUF6489"/>
</dbReference>
<sequence>MKMNVEVDCTPEEARRFLGLPDLAPIHEKYIANLTQTMEQGLSPEVMETLMKAWTPMGESGMRLWQQLFDTMSGGKR</sequence>
<dbReference type="RefSeq" id="WP_025294787.1">
    <property type="nucleotide sequence ID" value="NZ_CP006644.1"/>
</dbReference>
<gene>
    <name evidence="1" type="ORF">NX02_25395</name>
</gene>